<evidence type="ECO:0000256" key="4">
    <source>
        <dbReference type="ARBA" id="ARBA00022438"/>
    </source>
</evidence>
<proteinExistence type="inferred from homology"/>
<evidence type="ECO:0000256" key="3">
    <source>
        <dbReference type="ARBA" id="ARBA00009692"/>
    </source>
</evidence>
<dbReference type="Pfam" id="PF07687">
    <property type="entry name" value="M20_dimer"/>
    <property type="match status" value="1"/>
</dbReference>
<reference evidence="12 13" key="1">
    <citation type="journal article" date="2019" name="Int. J. Syst. Evol. Microbiol.">
        <title>The Global Catalogue of Microorganisms (GCM) 10K type strain sequencing project: providing services to taxonomists for standard genome sequencing and annotation.</title>
        <authorList>
            <consortium name="The Broad Institute Genomics Platform"/>
            <consortium name="The Broad Institute Genome Sequencing Center for Infectious Disease"/>
            <person name="Wu L."/>
            <person name="Ma J."/>
        </authorList>
    </citation>
    <scope>NUCLEOTIDE SEQUENCE [LARGE SCALE GENOMIC DNA]</scope>
    <source>
        <strain evidence="12 13">JCM 13584</strain>
    </source>
</reference>
<dbReference type="SUPFAM" id="SSF53187">
    <property type="entry name" value="Zn-dependent exopeptidases"/>
    <property type="match status" value="1"/>
</dbReference>
<sequence>MAAVSPAPFTSPLAESLAPGLLERFGRYVRVGTQSDRDGEGSPSSARQLDLGRVLVADLLALGLDDAVLDADGYAYATLPATISSADGPVPVIGLIAHMDTSPDAPGDGVEPIVHRAYDGGRIELPRGGTVLDPDEIAELRDHVGHDLVTSSGDTLLGADDKAGVAAILTAVAHLLAHPELPRPTLRLAFTPDEEIGRGAHRFDVEGFGALCAYTVDGSELGELQDETFSATEGIVTIEGHEVHPGFATGKLVNAARLAAEIVAALPDDLTPERTSGREGFIHVYEVQGSAAHAVIRTILRDFDDELLAAHGEVLRRTVAEVVAREPRARATVEITPQYPNMRSFVDLFPQVTDAAELAIRAEGLDPLRTSIRGGTDGSQLSAMGLPTPNLFTGGHEFHSVREWASVQEMAAAAATVVRLAEVWTTPEFRGATRA</sequence>
<dbReference type="PANTHER" id="PTHR42994">
    <property type="entry name" value="PEPTIDASE T"/>
    <property type="match status" value="1"/>
</dbReference>
<organism evidence="12 13">
    <name type="scientific">Agromyces allii</name>
    <dbReference type="NCBI Taxonomy" id="393607"/>
    <lineage>
        <taxon>Bacteria</taxon>
        <taxon>Bacillati</taxon>
        <taxon>Actinomycetota</taxon>
        <taxon>Actinomycetes</taxon>
        <taxon>Micrococcales</taxon>
        <taxon>Microbacteriaceae</taxon>
        <taxon>Agromyces</taxon>
    </lineage>
</organism>
<dbReference type="Gene3D" id="3.30.70.360">
    <property type="match status" value="1"/>
</dbReference>
<dbReference type="NCBIfam" id="TIGR01882">
    <property type="entry name" value="peptidase-T"/>
    <property type="match status" value="1"/>
</dbReference>
<keyword evidence="6" id="KW-0479">Metal-binding</keyword>
<comment type="similarity">
    <text evidence="3">Belongs to the peptidase M20B family.</text>
</comment>
<dbReference type="NCBIfam" id="NF003976">
    <property type="entry name" value="PRK05469.1"/>
    <property type="match status" value="1"/>
</dbReference>
<protein>
    <recommendedName>
        <fullName evidence="10">Peptidase T</fullName>
        <ecNumber evidence="10">3.4.11.4</ecNumber>
    </recommendedName>
</protein>
<dbReference type="EMBL" id="BAAAMK010000004">
    <property type="protein sequence ID" value="GAA1956840.1"/>
    <property type="molecule type" value="Genomic_DNA"/>
</dbReference>
<evidence type="ECO:0000259" key="11">
    <source>
        <dbReference type="Pfam" id="PF07687"/>
    </source>
</evidence>
<evidence type="ECO:0000256" key="8">
    <source>
        <dbReference type="ARBA" id="ARBA00022833"/>
    </source>
</evidence>
<keyword evidence="9" id="KW-0482">Metalloprotease</keyword>
<dbReference type="PANTHER" id="PTHR42994:SF1">
    <property type="entry name" value="PEPTIDASE T"/>
    <property type="match status" value="1"/>
</dbReference>
<accession>A0ABN2QS66</accession>
<evidence type="ECO:0000313" key="12">
    <source>
        <dbReference type="EMBL" id="GAA1956840.1"/>
    </source>
</evidence>
<keyword evidence="8" id="KW-0862">Zinc</keyword>
<evidence type="ECO:0000256" key="9">
    <source>
        <dbReference type="ARBA" id="ARBA00023049"/>
    </source>
</evidence>
<gene>
    <name evidence="12" type="primary">pepT</name>
    <name evidence="12" type="ORF">GCM10009717_23870</name>
</gene>
<keyword evidence="13" id="KW-1185">Reference proteome</keyword>
<keyword evidence="5" id="KW-0645">Protease</keyword>
<dbReference type="InterPro" id="IPR011650">
    <property type="entry name" value="Peptidase_M20_dimer"/>
</dbReference>
<dbReference type="NCBIfam" id="NF009920">
    <property type="entry name" value="PRK13381.1"/>
    <property type="match status" value="1"/>
</dbReference>
<evidence type="ECO:0000256" key="2">
    <source>
        <dbReference type="ARBA" id="ARBA00001947"/>
    </source>
</evidence>
<dbReference type="InterPro" id="IPR010161">
    <property type="entry name" value="Peptidase_M20B"/>
</dbReference>
<dbReference type="Proteomes" id="UP001499954">
    <property type="component" value="Unassembled WGS sequence"/>
</dbReference>
<dbReference type="PROSITE" id="PS00758">
    <property type="entry name" value="ARGE_DAPE_CPG2_1"/>
    <property type="match status" value="1"/>
</dbReference>
<dbReference type="Pfam" id="PF01546">
    <property type="entry name" value="Peptidase_M20"/>
    <property type="match status" value="1"/>
</dbReference>
<dbReference type="InterPro" id="IPR036264">
    <property type="entry name" value="Bact_exopeptidase_dim_dom"/>
</dbReference>
<dbReference type="PIRSF" id="PIRSF037215">
    <property type="entry name" value="Peptidase_M20B"/>
    <property type="match status" value="1"/>
</dbReference>
<evidence type="ECO:0000256" key="6">
    <source>
        <dbReference type="ARBA" id="ARBA00022723"/>
    </source>
</evidence>
<dbReference type="RefSeq" id="WP_157414234.1">
    <property type="nucleotide sequence ID" value="NZ_BAAAMK010000004.1"/>
</dbReference>
<keyword evidence="7" id="KW-0378">Hydrolase</keyword>
<evidence type="ECO:0000313" key="13">
    <source>
        <dbReference type="Proteomes" id="UP001499954"/>
    </source>
</evidence>
<dbReference type="InterPro" id="IPR001261">
    <property type="entry name" value="ArgE/DapE_CS"/>
</dbReference>
<comment type="caution">
    <text evidence="12">The sequence shown here is derived from an EMBL/GenBank/DDBJ whole genome shotgun (WGS) entry which is preliminary data.</text>
</comment>
<dbReference type="Gene3D" id="3.40.630.10">
    <property type="entry name" value="Zn peptidases"/>
    <property type="match status" value="1"/>
</dbReference>
<comment type="cofactor">
    <cofactor evidence="2">
        <name>Zn(2+)</name>
        <dbReference type="ChEBI" id="CHEBI:29105"/>
    </cofactor>
</comment>
<feature type="domain" description="Peptidase M20 dimerisation" evidence="11">
    <location>
        <begin position="228"/>
        <end position="302"/>
    </location>
</feature>
<name>A0ABN2QS66_9MICO</name>
<dbReference type="PROSITE" id="PS00759">
    <property type="entry name" value="ARGE_DAPE_CPG2_2"/>
    <property type="match status" value="1"/>
</dbReference>
<evidence type="ECO:0000256" key="10">
    <source>
        <dbReference type="NCBIfam" id="TIGR01882"/>
    </source>
</evidence>
<dbReference type="SUPFAM" id="SSF55031">
    <property type="entry name" value="Bacterial exopeptidase dimerisation domain"/>
    <property type="match status" value="1"/>
</dbReference>
<dbReference type="InterPro" id="IPR002933">
    <property type="entry name" value="Peptidase_M20"/>
</dbReference>
<keyword evidence="4" id="KW-0031">Aminopeptidase</keyword>
<evidence type="ECO:0000256" key="7">
    <source>
        <dbReference type="ARBA" id="ARBA00022801"/>
    </source>
</evidence>
<comment type="catalytic activity">
    <reaction evidence="1">
        <text>Release of the N-terminal residue from a tripeptide.</text>
        <dbReference type="EC" id="3.4.11.4"/>
    </reaction>
</comment>
<evidence type="ECO:0000256" key="1">
    <source>
        <dbReference type="ARBA" id="ARBA00000870"/>
    </source>
</evidence>
<dbReference type="EC" id="3.4.11.4" evidence="10"/>
<evidence type="ECO:0000256" key="5">
    <source>
        <dbReference type="ARBA" id="ARBA00022670"/>
    </source>
</evidence>